<dbReference type="SUPFAM" id="SSF53448">
    <property type="entry name" value="Nucleotide-diphospho-sugar transferases"/>
    <property type="match status" value="1"/>
</dbReference>
<dbReference type="Proteomes" id="UP001589654">
    <property type="component" value="Unassembled WGS sequence"/>
</dbReference>
<gene>
    <name evidence="9" type="ORF">ACFFUR_14245</name>
</gene>
<dbReference type="RefSeq" id="WP_290248415.1">
    <property type="nucleotide sequence ID" value="NZ_JAUFQT010000001.1"/>
</dbReference>
<keyword evidence="5 7" id="KW-1133">Transmembrane helix</keyword>
<evidence type="ECO:0000313" key="9">
    <source>
        <dbReference type="EMBL" id="MFB9212972.1"/>
    </source>
</evidence>
<dbReference type="Pfam" id="PF00535">
    <property type="entry name" value="Glycos_transf_2"/>
    <property type="match status" value="1"/>
</dbReference>
<protein>
    <submittedName>
        <fullName evidence="9">Glycosyltransferase family 2 protein</fullName>
        <ecNumber evidence="9">2.4.-.-</ecNumber>
    </submittedName>
</protein>
<keyword evidence="4 7" id="KW-0812">Transmembrane</keyword>
<dbReference type="EMBL" id="JBHMEW010000065">
    <property type="protein sequence ID" value="MFB9212972.1"/>
    <property type="molecule type" value="Genomic_DNA"/>
</dbReference>
<feature type="transmembrane region" description="Helical" evidence="7">
    <location>
        <begin position="266"/>
        <end position="291"/>
    </location>
</feature>
<dbReference type="PANTHER" id="PTHR48090:SF1">
    <property type="entry name" value="PROPHAGE BACTOPRENOL GLUCOSYL TRANSFERASE HOMOLOG"/>
    <property type="match status" value="1"/>
</dbReference>
<reference evidence="9 10" key="1">
    <citation type="submission" date="2024-09" db="EMBL/GenBank/DDBJ databases">
        <authorList>
            <person name="Sun Q."/>
            <person name="Mori K."/>
        </authorList>
    </citation>
    <scope>NUCLEOTIDE SEQUENCE [LARGE SCALE GENOMIC DNA]</scope>
    <source>
        <strain evidence="9 10">CECT 7682</strain>
    </source>
</reference>
<keyword evidence="3 9" id="KW-0808">Transferase</keyword>
<evidence type="ECO:0000313" key="10">
    <source>
        <dbReference type="Proteomes" id="UP001589654"/>
    </source>
</evidence>
<keyword evidence="6 7" id="KW-0472">Membrane</keyword>
<dbReference type="CDD" id="cd04187">
    <property type="entry name" value="DPM1_like_bac"/>
    <property type="match status" value="1"/>
</dbReference>
<evidence type="ECO:0000256" key="2">
    <source>
        <dbReference type="ARBA" id="ARBA00022676"/>
    </source>
</evidence>
<comment type="caution">
    <text evidence="9">The sequence shown here is derived from an EMBL/GenBank/DDBJ whole genome shotgun (WGS) entry which is preliminary data.</text>
</comment>
<keyword evidence="2 9" id="KW-0328">Glycosyltransferase</keyword>
<dbReference type="InterPro" id="IPR050256">
    <property type="entry name" value="Glycosyltransferase_2"/>
</dbReference>
<dbReference type="InterPro" id="IPR001173">
    <property type="entry name" value="Glyco_trans_2-like"/>
</dbReference>
<dbReference type="InterPro" id="IPR029044">
    <property type="entry name" value="Nucleotide-diphossugar_trans"/>
</dbReference>
<evidence type="ECO:0000256" key="4">
    <source>
        <dbReference type="ARBA" id="ARBA00022692"/>
    </source>
</evidence>
<comment type="subcellular location">
    <subcellularLocation>
        <location evidence="1">Membrane</location>
        <topology evidence="1">Multi-pass membrane protein</topology>
    </subcellularLocation>
</comment>
<dbReference type="EC" id="2.4.-.-" evidence="9"/>
<evidence type="ECO:0000256" key="1">
    <source>
        <dbReference type="ARBA" id="ARBA00004141"/>
    </source>
</evidence>
<feature type="domain" description="Glycosyltransferase 2-like" evidence="8">
    <location>
        <begin position="10"/>
        <end position="167"/>
    </location>
</feature>
<organism evidence="9 10">
    <name type="scientific">Echinicola jeungdonensis</name>
    <dbReference type="NCBI Taxonomy" id="709343"/>
    <lineage>
        <taxon>Bacteria</taxon>
        <taxon>Pseudomonadati</taxon>
        <taxon>Bacteroidota</taxon>
        <taxon>Cytophagia</taxon>
        <taxon>Cytophagales</taxon>
        <taxon>Cyclobacteriaceae</taxon>
        <taxon>Echinicola</taxon>
    </lineage>
</organism>
<evidence type="ECO:0000256" key="7">
    <source>
        <dbReference type="SAM" id="Phobius"/>
    </source>
</evidence>
<proteinExistence type="predicted"/>
<evidence type="ECO:0000256" key="5">
    <source>
        <dbReference type="ARBA" id="ARBA00022989"/>
    </source>
</evidence>
<evidence type="ECO:0000256" key="3">
    <source>
        <dbReference type="ARBA" id="ARBA00022679"/>
    </source>
</evidence>
<evidence type="ECO:0000256" key="6">
    <source>
        <dbReference type="ARBA" id="ARBA00023136"/>
    </source>
</evidence>
<feature type="transmembrane region" description="Helical" evidence="7">
    <location>
        <begin position="233"/>
        <end position="254"/>
    </location>
</feature>
<dbReference type="PANTHER" id="PTHR48090">
    <property type="entry name" value="UNDECAPRENYL-PHOSPHATE 4-DEOXY-4-FORMAMIDO-L-ARABINOSE TRANSFERASE-RELATED"/>
    <property type="match status" value="1"/>
</dbReference>
<name>A0ABV5J814_9BACT</name>
<sequence length="310" mass="35763">MAQQPNPFFSVVCPVYKTRHQLEELVDRLEAVFNELDKDFEVILVDDGCPEDSWDLIALLTQKNDFIKGVKLSRNFGQHYAITAGLDQSMGQWVIVMDADLQDLPEEIPSLYKKAKEGFQVVVAKRKERKDGRRKRWASWLFYKILSYLTRTSMDHQVANFGIYHAQVIEEIKRLKEQVRYFPALVQWVGFRQVKVEVKHGDNSGRVSAYSWEKMVDLALNIMMAYSDRPLRMMVKLGLMVALIGFLYAGYTLFKYWLGEIIVAGYASLIVSIWVLTGVLLITLGMVGLYVGKTYQGVKNRPLYIIEKKL</sequence>
<accession>A0ABV5J814</accession>
<keyword evidence="10" id="KW-1185">Reference proteome</keyword>
<evidence type="ECO:0000259" key="8">
    <source>
        <dbReference type="Pfam" id="PF00535"/>
    </source>
</evidence>
<dbReference type="GO" id="GO:0016757">
    <property type="term" value="F:glycosyltransferase activity"/>
    <property type="evidence" value="ECO:0007669"/>
    <property type="project" value="UniProtKB-KW"/>
</dbReference>
<dbReference type="Gene3D" id="3.90.550.10">
    <property type="entry name" value="Spore Coat Polysaccharide Biosynthesis Protein SpsA, Chain A"/>
    <property type="match status" value="1"/>
</dbReference>